<gene>
    <name evidence="1" type="ORF">RCOM_1129510</name>
</gene>
<dbReference type="InterPro" id="IPR044730">
    <property type="entry name" value="RNase_H-like_dom_plant"/>
</dbReference>
<name>B9RYK6_RICCO</name>
<dbReference type="InParanoid" id="B9RYK6"/>
<sequence length="109" mass="12188">MYVMSATSGQAKAGAVICYHLGRWWGGFSMNIGACSITHAELWDVYKGSDCSTHALLIRSIRGLLAQAWQVKVYHVYQEYNFVADRMAAMANELPLGFHFFQEPPDGIL</sequence>
<evidence type="ECO:0000313" key="2">
    <source>
        <dbReference type="Proteomes" id="UP000008311"/>
    </source>
</evidence>
<dbReference type="PANTHER" id="PTHR47723">
    <property type="entry name" value="OS05G0353850 PROTEIN"/>
    <property type="match status" value="1"/>
</dbReference>
<dbReference type="InterPro" id="IPR053151">
    <property type="entry name" value="RNase_H-like"/>
</dbReference>
<dbReference type="AlphaFoldDB" id="B9RYK6"/>
<dbReference type="EMBL" id="EQ973831">
    <property type="protein sequence ID" value="EEF43543.1"/>
    <property type="molecule type" value="Genomic_DNA"/>
</dbReference>
<dbReference type="CDD" id="cd06222">
    <property type="entry name" value="RNase_H_like"/>
    <property type="match status" value="1"/>
</dbReference>
<organism evidence="1 2">
    <name type="scientific">Ricinus communis</name>
    <name type="common">Castor bean</name>
    <dbReference type="NCBI Taxonomy" id="3988"/>
    <lineage>
        <taxon>Eukaryota</taxon>
        <taxon>Viridiplantae</taxon>
        <taxon>Streptophyta</taxon>
        <taxon>Embryophyta</taxon>
        <taxon>Tracheophyta</taxon>
        <taxon>Spermatophyta</taxon>
        <taxon>Magnoliopsida</taxon>
        <taxon>eudicotyledons</taxon>
        <taxon>Gunneridae</taxon>
        <taxon>Pentapetalae</taxon>
        <taxon>rosids</taxon>
        <taxon>fabids</taxon>
        <taxon>Malpighiales</taxon>
        <taxon>Euphorbiaceae</taxon>
        <taxon>Acalyphoideae</taxon>
        <taxon>Acalypheae</taxon>
        <taxon>Ricinus</taxon>
    </lineage>
</organism>
<evidence type="ECO:0008006" key="3">
    <source>
        <dbReference type="Google" id="ProtNLM"/>
    </source>
</evidence>
<protein>
    <recommendedName>
        <fullName evidence="3">RNase H type-1 domain-containing protein</fullName>
    </recommendedName>
</protein>
<dbReference type="eggNOG" id="KOG1075">
    <property type="taxonomic scope" value="Eukaryota"/>
</dbReference>
<dbReference type="PANTHER" id="PTHR47723:SF13">
    <property type="entry name" value="PUTATIVE-RELATED"/>
    <property type="match status" value="1"/>
</dbReference>
<evidence type="ECO:0000313" key="1">
    <source>
        <dbReference type="EMBL" id="EEF43543.1"/>
    </source>
</evidence>
<accession>B9RYK6</accession>
<reference evidence="2" key="1">
    <citation type="journal article" date="2010" name="Nat. Biotechnol.">
        <title>Draft genome sequence of the oilseed species Ricinus communis.</title>
        <authorList>
            <person name="Chan A.P."/>
            <person name="Crabtree J."/>
            <person name="Zhao Q."/>
            <person name="Lorenzi H."/>
            <person name="Orvis J."/>
            <person name="Puiu D."/>
            <person name="Melake-Berhan A."/>
            <person name="Jones K.M."/>
            <person name="Redman J."/>
            <person name="Chen G."/>
            <person name="Cahoon E.B."/>
            <person name="Gedil M."/>
            <person name="Stanke M."/>
            <person name="Haas B.J."/>
            <person name="Wortman J.R."/>
            <person name="Fraser-Liggett C.M."/>
            <person name="Ravel J."/>
            <person name="Rabinowicz P.D."/>
        </authorList>
    </citation>
    <scope>NUCLEOTIDE SEQUENCE [LARGE SCALE GENOMIC DNA]</scope>
    <source>
        <strain evidence="2">cv. Hale</strain>
    </source>
</reference>
<dbReference type="Proteomes" id="UP000008311">
    <property type="component" value="Unassembled WGS sequence"/>
</dbReference>
<proteinExistence type="predicted"/>
<keyword evidence="2" id="KW-1185">Reference proteome</keyword>